<keyword evidence="1" id="KW-0812">Transmembrane</keyword>
<dbReference type="Proteomes" id="UP000315131">
    <property type="component" value="Unassembled WGS sequence"/>
</dbReference>
<dbReference type="AlphaFoldDB" id="A0A550I7J6"/>
<accession>A0A550I7J6</accession>
<feature type="transmembrane region" description="Helical" evidence="1">
    <location>
        <begin position="77"/>
        <end position="99"/>
    </location>
</feature>
<evidence type="ECO:0000313" key="3">
    <source>
        <dbReference type="Proteomes" id="UP000315131"/>
    </source>
</evidence>
<keyword evidence="3" id="KW-1185">Reference proteome</keyword>
<sequence length="102" mass="11720">MTLGKHITHRFLIFGIILSILGVGFYLKYLLFNDGKEIFQFLIGAFIWLFLSGSFLLYESSELKQNLNNKKKRRFNLITGISIFTIIGILILQFIIGAAKVF</sequence>
<protein>
    <submittedName>
        <fullName evidence="2">Uncharacterized protein</fullName>
    </submittedName>
</protein>
<organism evidence="2 3">
    <name type="scientific">Christiangramia sabulilitoris</name>
    <dbReference type="NCBI Taxonomy" id="2583991"/>
    <lineage>
        <taxon>Bacteria</taxon>
        <taxon>Pseudomonadati</taxon>
        <taxon>Bacteroidota</taxon>
        <taxon>Flavobacteriia</taxon>
        <taxon>Flavobacteriales</taxon>
        <taxon>Flavobacteriaceae</taxon>
        <taxon>Christiangramia</taxon>
    </lineage>
</organism>
<evidence type="ECO:0000256" key="1">
    <source>
        <dbReference type="SAM" id="Phobius"/>
    </source>
</evidence>
<proteinExistence type="predicted"/>
<keyword evidence="1" id="KW-0472">Membrane</keyword>
<feature type="transmembrane region" description="Helical" evidence="1">
    <location>
        <begin position="12"/>
        <end position="32"/>
    </location>
</feature>
<feature type="transmembrane region" description="Helical" evidence="1">
    <location>
        <begin position="38"/>
        <end position="57"/>
    </location>
</feature>
<comment type="caution">
    <text evidence="2">The sequence shown here is derived from an EMBL/GenBank/DDBJ whole genome shotgun (WGS) entry which is preliminary data.</text>
</comment>
<keyword evidence="1" id="KW-1133">Transmembrane helix</keyword>
<gene>
    <name evidence="2" type="ORF">FGM01_02590</name>
</gene>
<dbReference type="RefSeq" id="WP_143409577.1">
    <property type="nucleotide sequence ID" value="NZ_VHSF01000001.1"/>
</dbReference>
<dbReference type="EMBL" id="VHSF01000001">
    <property type="protein sequence ID" value="TRO66798.1"/>
    <property type="molecule type" value="Genomic_DNA"/>
</dbReference>
<evidence type="ECO:0000313" key="2">
    <source>
        <dbReference type="EMBL" id="TRO66798.1"/>
    </source>
</evidence>
<name>A0A550I7J6_9FLAO</name>
<reference evidence="2 3" key="1">
    <citation type="submission" date="2019-06" db="EMBL/GenBank/DDBJ databases">
        <title>Gramella sabulilitoris sp. nov., isolated from a marine sand.</title>
        <authorList>
            <person name="Yoon J.-H."/>
        </authorList>
    </citation>
    <scope>NUCLEOTIDE SEQUENCE [LARGE SCALE GENOMIC DNA]</scope>
    <source>
        <strain evidence="2 3">HSMS-1</strain>
    </source>
</reference>